<dbReference type="CDD" id="cd06170">
    <property type="entry name" value="LuxR_C_like"/>
    <property type="match status" value="1"/>
</dbReference>
<evidence type="ECO:0000256" key="6">
    <source>
        <dbReference type="SAM" id="MobiDB-lite"/>
    </source>
</evidence>
<evidence type="ECO:0000313" key="9">
    <source>
        <dbReference type="EMBL" id="RRD28890.1"/>
    </source>
</evidence>
<dbReference type="Pfam" id="PF00196">
    <property type="entry name" value="GerE"/>
    <property type="match status" value="1"/>
</dbReference>
<dbReference type="InterPro" id="IPR011006">
    <property type="entry name" value="CheY-like_superfamily"/>
</dbReference>
<proteinExistence type="predicted"/>
<evidence type="ECO:0000256" key="1">
    <source>
        <dbReference type="ARBA" id="ARBA00022553"/>
    </source>
</evidence>
<dbReference type="SUPFAM" id="SSF52172">
    <property type="entry name" value="CheY-like"/>
    <property type="match status" value="1"/>
</dbReference>
<evidence type="ECO:0000259" key="8">
    <source>
        <dbReference type="PROSITE" id="PS50110"/>
    </source>
</evidence>
<protein>
    <submittedName>
        <fullName evidence="9">DNA-binding response regulator</fullName>
    </submittedName>
</protein>
<evidence type="ECO:0000256" key="4">
    <source>
        <dbReference type="ARBA" id="ARBA00023163"/>
    </source>
</evidence>
<dbReference type="InterPro" id="IPR000792">
    <property type="entry name" value="Tscrpt_reg_LuxR_C"/>
</dbReference>
<keyword evidence="1 5" id="KW-0597">Phosphoprotein</keyword>
<dbReference type="PANTHER" id="PTHR43214">
    <property type="entry name" value="TWO-COMPONENT RESPONSE REGULATOR"/>
    <property type="match status" value="1"/>
</dbReference>
<gene>
    <name evidence="9" type="ORF">EII10_08565</name>
</gene>
<feature type="region of interest" description="Disordered" evidence="6">
    <location>
        <begin position="149"/>
        <end position="171"/>
    </location>
</feature>
<reference evidence="9 10" key="1">
    <citation type="submission" date="2018-11" db="EMBL/GenBank/DDBJ databases">
        <title>Genomes From Bacteria Associated with the Canine Oral Cavity: a Test Case for Automated Genome-Based Taxonomic Assignment.</title>
        <authorList>
            <person name="Coil D.A."/>
            <person name="Jospin G."/>
            <person name="Darling A.E."/>
            <person name="Wallis C."/>
            <person name="Davis I.J."/>
            <person name="Harris S."/>
            <person name="Eisen J.A."/>
            <person name="Holcombe L.J."/>
            <person name="O'Flynn C."/>
        </authorList>
    </citation>
    <scope>NUCLEOTIDE SEQUENCE [LARGE SCALE GENOMIC DNA]</scope>
    <source>
        <strain evidence="9 10">OH5050</strain>
    </source>
</reference>
<dbReference type="GO" id="GO:0006355">
    <property type="term" value="P:regulation of DNA-templated transcription"/>
    <property type="evidence" value="ECO:0007669"/>
    <property type="project" value="InterPro"/>
</dbReference>
<evidence type="ECO:0000313" key="10">
    <source>
        <dbReference type="Proteomes" id="UP000271272"/>
    </source>
</evidence>
<evidence type="ECO:0000256" key="2">
    <source>
        <dbReference type="ARBA" id="ARBA00023015"/>
    </source>
</evidence>
<organism evidence="9 10">
    <name type="scientific">Actinomyces bowdenii</name>
    <dbReference type="NCBI Taxonomy" id="131109"/>
    <lineage>
        <taxon>Bacteria</taxon>
        <taxon>Bacillati</taxon>
        <taxon>Actinomycetota</taxon>
        <taxon>Actinomycetes</taxon>
        <taxon>Actinomycetales</taxon>
        <taxon>Actinomycetaceae</taxon>
        <taxon>Actinomyces</taxon>
    </lineage>
</organism>
<dbReference type="EMBL" id="RQZC01000014">
    <property type="protein sequence ID" value="RRD28890.1"/>
    <property type="molecule type" value="Genomic_DNA"/>
</dbReference>
<dbReference type="CDD" id="cd17535">
    <property type="entry name" value="REC_NarL-like"/>
    <property type="match status" value="1"/>
</dbReference>
<feature type="domain" description="HTH luxR-type" evidence="7">
    <location>
        <begin position="182"/>
        <end position="247"/>
    </location>
</feature>
<name>A0A3P1V5X8_9ACTO</name>
<dbReference type="GO" id="GO:0003677">
    <property type="term" value="F:DNA binding"/>
    <property type="evidence" value="ECO:0007669"/>
    <property type="project" value="UniProtKB-KW"/>
</dbReference>
<dbReference type="SMART" id="SM00448">
    <property type="entry name" value="REC"/>
    <property type="match status" value="1"/>
</dbReference>
<comment type="caution">
    <text evidence="9">The sequence shown here is derived from an EMBL/GenBank/DDBJ whole genome shotgun (WGS) entry which is preliminary data.</text>
</comment>
<dbReference type="OrthoDB" id="9808843at2"/>
<keyword evidence="4" id="KW-0804">Transcription</keyword>
<feature type="domain" description="Response regulatory" evidence="8">
    <location>
        <begin position="9"/>
        <end position="125"/>
    </location>
</feature>
<evidence type="ECO:0000256" key="3">
    <source>
        <dbReference type="ARBA" id="ARBA00023125"/>
    </source>
</evidence>
<dbReference type="PRINTS" id="PR00038">
    <property type="entry name" value="HTHLUXR"/>
</dbReference>
<dbReference type="PANTHER" id="PTHR43214:SF24">
    <property type="entry name" value="TRANSCRIPTIONAL REGULATORY PROTEIN NARL-RELATED"/>
    <property type="match status" value="1"/>
</dbReference>
<dbReference type="PROSITE" id="PS50110">
    <property type="entry name" value="RESPONSE_REGULATORY"/>
    <property type="match status" value="1"/>
</dbReference>
<accession>A0A3P1V5X8</accession>
<feature type="modified residue" description="4-aspartylphosphate" evidence="5">
    <location>
        <position position="60"/>
    </location>
</feature>
<dbReference type="Gene3D" id="3.40.50.2300">
    <property type="match status" value="1"/>
</dbReference>
<dbReference type="AlphaFoldDB" id="A0A3P1V5X8"/>
<evidence type="ECO:0000259" key="7">
    <source>
        <dbReference type="PROSITE" id="PS50043"/>
    </source>
</evidence>
<dbReference type="InterPro" id="IPR039420">
    <property type="entry name" value="WalR-like"/>
</dbReference>
<keyword evidence="3 9" id="KW-0238">DNA-binding</keyword>
<dbReference type="InterPro" id="IPR016032">
    <property type="entry name" value="Sig_transdc_resp-reg_C-effctor"/>
</dbReference>
<feature type="compositionally biased region" description="Gly residues" evidence="6">
    <location>
        <begin position="149"/>
        <end position="158"/>
    </location>
</feature>
<dbReference type="SUPFAM" id="SSF46894">
    <property type="entry name" value="C-terminal effector domain of the bipartite response regulators"/>
    <property type="match status" value="1"/>
</dbReference>
<dbReference type="Proteomes" id="UP000271272">
    <property type="component" value="Unassembled WGS sequence"/>
</dbReference>
<dbReference type="InterPro" id="IPR001789">
    <property type="entry name" value="Sig_transdc_resp-reg_receiver"/>
</dbReference>
<evidence type="ECO:0000256" key="5">
    <source>
        <dbReference type="PROSITE-ProRule" id="PRU00169"/>
    </source>
</evidence>
<sequence>MTGAMPVIRLGLTDDEPLFAAGLAMLLGAQPDMEVAWQAGDGREALSRHAADPVDVLLLDVQMPVLDGLSATRELVASGAPGRVVILTTFDTDGYVLGAIEAGAAGFLLKNTPPQELIAAVRTVHQGDSVISPGPTRRLLTAVRAGQVGGGGSPGTGVGDPDSAPHGQAGLAVGQQEAAVEAQQAVAALTGREREILALIALGLTNQEICDREWLSMATVKTHVSHLLAKTGCRDRVQLVLLALRTGVIDLAEVLTGA</sequence>
<keyword evidence="2" id="KW-0805">Transcription regulation</keyword>
<dbReference type="PROSITE" id="PS50043">
    <property type="entry name" value="HTH_LUXR_2"/>
    <property type="match status" value="1"/>
</dbReference>
<dbReference type="SMART" id="SM00421">
    <property type="entry name" value="HTH_LUXR"/>
    <property type="match status" value="1"/>
</dbReference>
<dbReference type="GO" id="GO:0000160">
    <property type="term" value="P:phosphorelay signal transduction system"/>
    <property type="evidence" value="ECO:0007669"/>
    <property type="project" value="InterPro"/>
</dbReference>
<dbReference type="Pfam" id="PF00072">
    <property type="entry name" value="Response_reg"/>
    <property type="match status" value="1"/>
</dbReference>
<keyword evidence="10" id="KW-1185">Reference proteome</keyword>
<dbReference type="InterPro" id="IPR058245">
    <property type="entry name" value="NreC/VraR/RcsB-like_REC"/>
</dbReference>